<organism evidence="2 3">
    <name type="scientific">Ceriporiopsis subvermispora (strain B)</name>
    <name type="common">White-rot fungus</name>
    <name type="synonym">Gelatoporia subvermispora</name>
    <dbReference type="NCBI Taxonomy" id="914234"/>
    <lineage>
        <taxon>Eukaryota</taxon>
        <taxon>Fungi</taxon>
        <taxon>Dikarya</taxon>
        <taxon>Basidiomycota</taxon>
        <taxon>Agaricomycotina</taxon>
        <taxon>Agaricomycetes</taxon>
        <taxon>Polyporales</taxon>
        <taxon>Gelatoporiaceae</taxon>
        <taxon>Gelatoporia</taxon>
    </lineage>
</organism>
<gene>
    <name evidence="2" type="ORF">CERSUDRAFT_101516</name>
    <name evidence="1" type="ORF">CERSUDRAFT_101724</name>
</gene>
<reference evidence="2 3" key="1">
    <citation type="journal article" date="2012" name="Proc. Natl. Acad. Sci. U.S.A.">
        <title>Comparative genomics of Ceriporiopsis subvermispora and Phanerochaete chrysosporium provide insight into selective ligninolysis.</title>
        <authorList>
            <person name="Fernandez-Fueyo E."/>
            <person name="Ruiz-Duenas F.J."/>
            <person name="Ferreira P."/>
            <person name="Floudas D."/>
            <person name="Hibbett D.S."/>
            <person name="Canessa P."/>
            <person name="Larrondo L.F."/>
            <person name="James T.Y."/>
            <person name="Seelenfreund D."/>
            <person name="Lobos S."/>
            <person name="Polanco R."/>
            <person name="Tello M."/>
            <person name="Honda Y."/>
            <person name="Watanabe T."/>
            <person name="Watanabe T."/>
            <person name="Ryu J.S."/>
            <person name="Kubicek C.P."/>
            <person name="Schmoll M."/>
            <person name="Gaskell J."/>
            <person name="Hammel K.E."/>
            <person name="St John F.J."/>
            <person name="Vanden Wymelenberg A."/>
            <person name="Sabat G."/>
            <person name="Splinter BonDurant S."/>
            <person name="Syed K."/>
            <person name="Yadav J.S."/>
            <person name="Doddapaneni H."/>
            <person name="Subramanian V."/>
            <person name="Lavin J.L."/>
            <person name="Oguiza J.A."/>
            <person name="Perez G."/>
            <person name="Pisabarro A.G."/>
            <person name="Ramirez L."/>
            <person name="Santoyo F."/>
            <person name="Master E."/>
            <person name="Coutinho P.M."/>
            <person name="Henrissat B."/>
            <person name="Lombard V."/>
            <person name="Magnuson J.K."/>
            <person name="Kuees U."/>
            <person name="Hori C."/>
            <person name="Igarashi K."/>
            <person name="Samejima M."/>
            <person name="Held B.W."/>
            <person name="Barry K.W."/>
            <person name="LaButti K.M."/>
            <person name="Lapidus A."/>
            <person name="Lindquist E.A."/>
            <person name="Lucas S.M."/>
            <person name="Riley R."/>
            <person name="Salamov A.A."/>
            <person name="Hoffmeister D."/>
            <person name="Schwenk D."/>
            <person name="Hadar Y."/>
            <person name="Yarden O."/>
            <person name="de Vries R.P."/>
            <person name="Wiebenga A."/>
            <person name="Stenlid J."/>
            <person name="Eastwood D."/>
            <person name="Grigoriev I.V."/>
            <person name="Berka R.M."/>
            <person name="Blanchette R.A."/>
            <person name="Kersten P."/>
            <person name="Martinez A.T."/>
            <person name="Vicuna R."/>
            <person name="Cullen D."/>
        </authorList>
    </citation>
    <scope>NUCLEOTIDE SEQUENCE [LARGE SCALE GENOMIC DNA]</scope>
    <source>
        <strain evidence="2 3">B</strain>
    </source>
</reference>
<name>M2P552_CERS8</name>
<dbReference type="Proteomes" id="UP000016930">
    <property type="component" value="Unassembled WGS sequence"/>
</dbReference>
<evidence type="ECO:0000313" key="2">
    <source>
        <dbReference type="EMBL" id="EMD30339.1"/>
    </source>
</evidence>
<accession>M2P552</accession>
<sequence length="50" mass="5611">METDLCVDSSRMMHSLFKRLGEFEEDATLHVLICLDPWGLSIAALNSLDS</sequence>
<dbReference type="EMBL" id="KB446289">
    <property type="protein sequence ID" value="EMD30339.1"/>
    <property type="molecule type" value="Genomic_DNA"/>
</dbReference>
<dbReference type="EMBL" id="KB446497">
    <property type="protein sequence ID" value="EMD30253.1"/>
    <property type="molecule type" value="Genomic_DNA"/>
</dbReference>
<evidence type="ECO:0000313" key="3">
    <source>
        <dbReference type="Proteomes" id="UP000016930"/>
    </source>
</evidence>
<proteinExistence type="predicted"/>
<keyword evidence="3" id="KW-1185">Reference proteome</keyword>
<evidence type="ECO:0000313" key="1">
    <source>
        <dbReference type="EMBL" id="EMD30253.1"/>
    </source>
</evidence>
<dbReference type="AlphaFoldDB" id="M2P552"/>
<protein>
    <submittedName>
        <fullName evidence="2">Uncharacterized protein</fullName>
    </submittedName>
</protein>
<dbReference type="HOGENOM" id="CLU_3124899_0_0_1"/>